<dbReference type="InterPro" id="IPR009651">
    <property type="entry name" value="Met_g_lyase_put"/>
</dbReference>
<reference evidence="1" key="1">
    <citation type="submission" date="2020-10" db="EMBL/GenBank/DDBJ databases">
        <authorList>
            <person name="Gilroy R."/>
        </authorList>
    </citation>
    <scope>NUCLEOTIDE SEQUENCE</scope>
    <source>
        <strain evidence="1">ChiBcec7-5410</strain>
    </source>
</reference>
<dbReference type="PANTHER" id="PTHR46658:SF1">
    <property type="entry name" value="CYS OR MET METABOLISM PYRIDOXAL-PHOSPHATE-DEPENDENT ENZYME"/>
    <property type="match status" value="1"/>
</dbReference>
<comment type="caution">
    <text evidence="1">The sequence shown here is derived from an EMBL/GenBank/DDBJ whole genome shotgun (WGS) entry which is preliminary data.</text>
</comment>
<organism evidence="1 2">
    <name type="scientific">Candidatus Faecivivens stercoripullorum</name>
    <dbReference type="NCBI Taxonomy" id="2840805"/>
    <lineage>
        <taxon>Bacteria</taxon>
        <taxon>Bacillati</taxon>
        <taxon>Bacillota</taxon>
        <taxon>Clostridia</taxon>
        <taxon>Eubacteriales</taxon>
        <taxon>Oscillospiraceae</taxon>
        <taxon>Oscillospiraceae incertae sedis</taxon>
        <taxon>Candidatus Faecivivens</taxon>
    </lineage>
</organism>
<evidence type="ECO:0000313" key="1">
    <source>
        <dbReference type="EMBL" id="HIT94554.1"/>
    </source>
</evidence>
<dbReference type="Pfam" id="PF06838">
    <property type="entry name" value="Met_gamma_lyase"/>
    <property type="match status" value="1"/>
</dbReference>
<dbReference type="Proteomes" id="UP000824160">
    <property type="component" value="Unassembled WGS sequence"/>
</dbReference>
<dbReference type="EMBL" id="DVLW01000141">
    <property type="protein sequence ID" value="HIT94554.1"/>
    <property type="molecule type" value="Genomic_DNA"/>
</dbReference>
<dbReference type="SUPFAM" id="SSF53383">
    <property type="entry name" value="PLP-dependent transferases"/>
    <property type="match status" value="1"/>
</dbReference>
<reference evidence="1" key="2">
    <citation type="journal article" date="2021" name="PeerJ">
        <title>Extensive microbial diversity within the chicken gut microbiome revealed by metagenomics and culture.</title>
        <authorList>
            <person name="Gilroy R."/>
            <person name="Ravi A."/>
            <person name="Getino M."/>
            <person name="Pursley I."/>
            <person name="Horton D.L."/>
            <person name="Alikhan N.F."/>
            <person name="Baker D."/>
            <person name="Gharbi K."/>
            <person name="Hall N."/>
            <person name="Watson M."/>
            <person name="Adriaenssens E.M."/>
            <person name="Foster-Nyarko E."/>
            <person name="Jarju S."/>
            <person name="Secka A."/>
            <person name="Antonio M."/>
            <person name="Oren A."/>
            <person name="Chaudhuri R.R."/>
            <person name="La Ragione R."/>
            <person name="Hildebrand F."/>
            <person name="Pallen M.J."/>
        </authorList>
    </citation>
    <scope>NUCLEOTIDE SEQUENCE</scope>
    <source>
        <strain evidence="1">ChiBcec7-5410</strain>
    </source>
</reference>
<dbReference type="AlphaFoldDB" id="A0A9D1KRR9"/>
<gene>
    <name evidence="1" type="ORF">IAC43_05170</name>
</gene>
<dbReference type="Gene3D" id="3.40.640.10">
    <property type="entry name" value="Type I PLP-dependent aspartate aminotransferase-like (Major domain)"/>
    <property type="match status" value="1"/>
</dbReference>
<accession>A0A9D1KRR9</accession>
<protein>
    <submittedName>
        <fullName evidence="1">Methionine gamma-lyase family protein</fullName>
    </submittedName>
</protein>
<dbReference type="InterPro" id="IPR015424">
    <property type="entry name" value="PyrdxlP-dep_Trfase"/>
</dbReference>
<name>A0A9D1KRR9_9FIRM</name>
<dbReference type="PANTHER" id="PTHR46658">
    <property type="entry name" value="CYS OR MET METABOLISM PYRIDOXAL-PHOSPHATE-DEPENDENT ENZYME"/>
    <property type="match status" value="1"/>
</dbReference>
<evidence type="ECO:0000313" key="2">
    <source>
        <dbReference type="Proteomes" id="UP000824160"/>
    </source>
</evidence>
<dbReference type="Gene3D" id="3.90.1150.60">
    <property type="entry name" value="Methioning gamme-lyase, C-terminal domain"/>
    <property type="match status" value="1"/>
</dbReference>
<dbReference type="InterPro" id="IPR015421">
    <property type="entry name" value="PyrdxlP-dep_Trfase_major"/>
</dbReference>
<proteinExistence type="predicted"/>
<sequence>MINDLTQFFDLPADLLHQAEECEQLLQPVFKRIEDIAAYNEAKVLAAFGRHKISAAHLTGSNGYGYDDLGRDTLDKVYADVMGTEDALVRHTFVSGTHALTVALFGVLRTGDRMVAVTGAPYDTLEEVIGLRGEGCGSLRDFGVSYDQVDLLPDGTPDYESIKKAVKGAKLAHIQRSRGYATRPSLTVETIGKIVAAIKEVSPETIVFVDNCYGEFVERQEPSAVGADLMVGSLIKNAGGGIAETGGYIAGRADLVELCGYRLTSPGIGREAGCSLNQNRPMYLGLFYAPSVTASAIKTSVFASALFEKLGYDVSPRYDEPRTDLILQLVLGSREKMCAFCTGIQHGSPIDSHVTPVPWAMPGYNDEVIMAAGAFTLGSSIELSADGPMREPYAVWMQGGLTWNTGKIGVLLAAAECLKEGN</sequence>